<evidence type="ECO:0000313" key="6">
    <source>
        <dbReference type="Proteomes" id="UP001595477"/>
    </source>
</evidence>
<dbReference type="Proteomes" id="UP001595477">
    <property type="component" value="Unassembled WGS sequence"/>
</dbReference>
<dbReference type="PIRSF" id="PIRSF016557">
    <property type="entry name" value="Caps_synth_CpsB"/>
    <property type="match status" value="1"/>
</dbReference>
<comment type="caution">
    <text evidence="5">The sequence shown here is derived from an EMBL/GenBank/DDBJ whole genome shotgun (WGS) entry which is preliminary data.</text>
</comment>
<keyword evidence="6" id="KW-1185">Reference proteome</keyword>
<accession>A0ABV7JQJ9</accession>
<evidence type="ECO:0000256" key="2">
    <source>
        <dbReference type="ARBA" id="ARBA00013064"/>
    </source>
</evidence>
<keyword evidence="3" id="KW-0378">Hydrolase</keyword>
<dbReference type="EC" id="3.1.3.48" evidence="2"/>
<dbReference type="SUPFAM" id="SSF89550">
    <property type="entry name" value="PHP domain-like"/>
    <property type="match status" value="1"/>
</dbReference>
<dbReference type="PANTHER" id="PTHR39181:SF1">
    <property type="entry name" value="TYROSINE-PROTEIN PHOSPHATASE YWQE"/>
    <property type="match status" value="1"/>
</dbReference>
<dbReference type="RefSeq" id="WP_123327033.1">
    <property type="nucleotide sequence ID" value="NZ_JBHRSX010000004.1"/>
</dbReference>
<proteinExistence type="inferred from homology"/>
<sequence length="246" mass="26791">MIDLHNHYLPGIDDGPAELSGSIELLEAAVDDGISHFMATPHINPGTFDNATVGIAGIAREFYAQVPANLKQKISLHFAAEVRMCAELPIMLQSGDIPLLGTWNGKKVLLLEFPHSHIPVGAEQLIDWLLANGILPMIAHPERNRDIWKKPAKLTPFVKRGCLFQVTAGSITGDFGELSQQRALELIKQNIATVVASDSHSVKRRPPRMTAAATLISEHVSHTATEKLFSLNPARILEGNTHALAD</sequence>
<organism evidence="5 6">
    <name type="scientific">Alteromonas oceani</name>
    <dbReference type="NCBI Taxonomy" id="2071609"/>
    <lineage>
        <taxon>Bacteria</taxon>
        <taxon>Pseudomonadati</taxon>
        <taxon>Pseudomonadota</taxon>
        <taxon>Gammaproteobacteria</taxon>
        <taxon>Alteromonadales</taxon>
        <taxon>Alteromonadaceae</taxon>
        <taxon>Alteromonas/Salinimonas group</taxon>
        <taxon>Alteromonas</taxon>
    </lineage>
</organism>
<comment type="similarity">
    <text evidence="1">Belongs to the metallo-dependent hydrolases superfamily. CpsB/CapC family.</text>
</comment>
<comment type="catalytic activity">
    <reaction evidence="4">
        <text>O-phospho-L-tyrosyl-[protein] + H2O = L-tyrosyl-[protein] + phosphate</text>
        <dbReference type="Rhea" id="RHEA:10684"/>
        <dbReference type="Rhea" id="RHEA-COMP:10136"/>
        <dbReference type="Rhea" id="RHEA-COMP:20101"/>
        <dbReference type="ChEBI" id="CHEBI:15377"/>
        <dbReference type="ChEBI" id="CHEBI:43474"/>
        <dbReference type="ChEBI" id="CHEBI:46858"/>
        <dbReference type="ChEBI" id="CHEBI:61978"/>
        <dbReference type="EC" id="3.1.3.48"/>
    </reaction>
</comment>
<evidence type="ECO:0000256" key="4">
    <source>
        <dbReference type="ARBA" id="ARBA00051722"/>
    </source>
</evidence>
<dbReference type="InterPro" id="IPR016667">
    <property type="entry name" value="Caps_polysacc_synth_CpsB/CapC"/>
</dbReference>
<dbReference type="EMBL" id="JBHRSX010000004">
    <property type="protein sequence ID" value="MFC3200268.1"/>
    <property type="molecule type" value="Genomic_DNA"/>
</dbReference>
<dbReference type="PANTHER" id="PTHR39181">
    <property type="entry name" value="TYROSINE-PROTEIN PHOSPHATASE YWQE"/>
    <property type="match status" value="1"/>
</dbReference>
<dbReference type="Gene3D" id="3.20.20.140">
    <property type="entry name" value="Metal-dependent hydrolases"/>
    <property type="match status" value="1"/>
</dbReference>
<name>A0ABV7JQJ9_9ALTE</name>
<protein>
    <recommendedName>
        <fullName evidence="2">protein-tyrosine-phosphatase</fullName>
        <ecNumber evidence="2">3.1.3.48</ecNumber>
    </recommendedName>
</protein>
<evidence type="ECO:0000256" key="3">
    <source>
        <dbReference type="ARBA" id="ARBA00022801"/>
    </source>
</evidence>
<dbReference type="Pfam" id="PF19567">
    <property type="entry name" value="CpsB_CapC"/>
    <property type="match status" value="1"/>
</dbReference>
<gene>
    <name evidence="5" type="ORF">ACFOEW_00335</name>
</gene>
<dbReference type="InterPro" id="IPR016195">
    <property type="entry name" value="Pol/histidinol_Pase-like"/>
</dbReference>
<evidence type="ECO:0000313" key="5">
    <source>
        <dbReference type="EMBL" id="MFC3200268.1"/>
    </source>
</evidence>
<evidence type="ECO:0000256" key="1">
    <source>
        <dbReference type="ARBA" id="ARBA00005750"/>
    </source>
</evidence>
<reference evidence="6" key="1">
    <citation type="journal article" date="2019" name="Int. J. Syst. Evol. Microbiol.">
        <title>The Global Catalogue of Microorganisms (GCM) 10K type strain sequencing project: providing services to taxonomists for standard genome sequencing and annotation.</title>
        <authorList>
            <consortium name="The Broad Institute Genomics Platform"/>
            <consortium name="The Broad Institute Genome Sequencing Center for Infectious Disease"/>
            <person name="Wu L."/>
            <person name="Ma J."/>
        </authorList>
    </citation>
    <scope>NUCLEOTIDE SEQUENCE [LARGE SCALE GENOMIC DNA]</scope>
    <source>
        <strain evidence="6">KCTC 52449</strain>
    </source>
</reference>